<feature type="compositionally biased region" description="Basic and acidic residues" evidence="1">
    <location>
        <begin position="102"/>
        <end position="117"/>
    </location>
</feature>
<feature type="region of interest" description="Disordered" evidence="1">
    <location>
        <begin position="101"/>
        <end position="129"/>
    </location>
</feature>
<feature type="region of interest" description="Disordered" evidence="1">
    <location>
        <begin position="1"/>
        <end position="29"/>
    </location>
</feature>
<dbReference type="AlphaFoldDB" id="A0AAD2FBL8"/>
<sequence length="129" mass="14666">MQPSKTDTHNSDYPSNTEEAPQLPTMQQQWLLLDHSQNRIEDSSGENDETAMSWLQQTSLSGGFLSPLMSMSFEEPIETLSAEQQRERMLDIIDEALNIINSKDHDDSDEEKGEKLTIDSFLSSTFPKQ</sequence>
<feature type="compositionally biased region" description="Polar residues" evidence="1">
    <location>
        <begin position="11"/>
        <end position="29"/>
    </location>
</feature>
<keyword evidence="3" id="KW-1185">Reference proteome</keyword>
<reference evidence="2" key="1">
    <citation type="submission" date="2023-08" db="EMBL/GenBank/DDBJ databases">
        <authorList>
            <person name="Audoor S."/>
            <person name="Bilcke G."/>
        </authorList>
    </citation>
    <scope>NUCLEOTIDE SEQUENCE</scope>
</reference>
<feature type="compositionally biased region" description="Basic and acidic residues" evidence="1">
    <location>
        <begin position="1"/>
        <end position="10"/>
    </location>
</feature>
<feature type="compositionally biased region" description="Polar residues" evidence="1">
    <location>
        <begin position="120"/>
        <end position="129"/>
    </location>
</feature>
<accession>A0AAD2FBL8</accession>
<evidence type="ECO:0000313" key="3">
    <source>
        <dbReference type="Proteomes" id="UP001295423"/>
    </source>
</evidence>
<comment type="caution">
    <text evidence="2">The sequence shown here is derived from an EMBL/GenBank/DDBJ whole genome shotgun (WGS) entry which is preliminary data.</text>
</comment>
<name>A0AAD2FBL8_9STRA</name>
<evidence type="ECO:0000313" key="2">
    <source>
        <dbReference type="EMBL" id="CAJ1926654.1"/>
    </source>
</evidence>
<proteinExistence type="predicted"/>
<organism evidence="2 3">
    <name type="scientific">Cylindrotheca closterium</name>
    <dbReference type="NCBI Taxonomy" id="2856"/>
    <lineage>
        <taxon>Eukaryota</taxon>
        <taxon>Sar</taxon>
        <taxon>Stramenopiles</taxon>
        <taxon>Ochrophyta</taxon>
        <taxon>Bacillariophyta</taxon>
        <taxon>Bacillariophyceae</taxon>
        <taxon>Bacillariophycidae</taxon>
        <taxon>Bacillariales</taxon>
        <taxon>Bacillariaceae</taxon>
        <taxon>Cylindrotheca</taxon>
    </lineage>
</organism>
<evidence type="ECO:0000256" key="1">
    <source>
        <dbReference type="SAM" id="MobiDB-lite"/>
    </source>
</evidence>
<dbReference type="EMBL" id="CAKOGP040000003">
    <property type="protein sequence ID" value="CAJ1926654.1"/>
    <property type="molecule type" value="Genomic_DNA"/>
</dbReference>
<dbReference type="Proteomes" id="UP001295423">
    <property type="component" value="Unassembled WGS sequence"/>
</dbReference>
<protein>
    <submittedName>
        <fullName evidence="2">Uncharacterized protein</fullName>
    </submittedName>
</protein>
<gene>
    <name evidence="2" type="ORF">CYCCA115_LOCUS1235</name>
</gene>